<dbReference type="SMART" id="SM01311">
    <property type="entry name" value="RPOL_N"/>
    <property type="match status" value="1"/>
</dbReference>
<comment type="similarity">
    <text evidence="1 9">Belongs to the phage and mitochondrial RNA polymerase family.</text>
</comment>
<dbReference type="InterPro" id="IPR043502">
    <property type="entry name" value="DNA/RNA_pol_sf"/>
</dbReference>
<dbReference type="Pfam" id="PF14700">
    <property type="entry name" value="RPOL_N"/>
    <property type="match status" value="1"/>
</dbReference>
<dbReference type="EMBL" id="GU583987">
    <property type="protein sequence ID" value="ADV35666.1"/>
    <property type="molecule type" value="Genomic_DNA"/>
</dbReference>
<dbReference type="GO" id="GO:0019083">
    <property type="term" value="P:viral transcription"/>
    <property type="evidence" value="ECO:0007669"/>
    <property type="project" value="UniProtKB-KW"/>
</dbReference>
<evidence type="ECO:0000256" key="4">
    <source>
        <dbReference type="ARBA" id="ARBA00022679"/>
    </source>
</evidence>
<dbReference type="PROSITE" id="PS00900">
    <property type="entry name" value="RNA_POL_PHAGE_1"/>
    <property type="match status" value="1"/>
</dbReference>
<comment type="function">
    <text evidence="9">DNA-dependent RNA polymerase catalyzes the transcription of DNA into RNA using the four ribonucleoside triphosphates as substrates.</text>
</comment>
<dbReference type="Gene3D" id="1.10.1320.10">
    <property type="entry name" value="DNA-directed RNA polymerase, N-terminal domain"/>
    <property type="match status" value="1"/>
</dbReference>
<dbReference type="Pfam" id="PF00940">
    <property type="entry name" value="RNA_pol"/>
    <property type="match status" value="1"/>
</dbReference>
<dbReference type="OrthoDB" id="309at10239"/>
<keyword evidence="12" id="KW-1185">Reference proteome</keyword>
<evidence type="ECO:0000256" key="3">
    <source>
        <dbReference type="ARBA" id="ARBA00022478"/>
    </source>
</evidence>
<protein>
    <recommendedName>
        <fullName evidence="2 9">DNA-directed RNA polymerase</fullName>
        <ecNumber evidence="2 9">2.7.7.6</ecNumber>
    </recommendedName>
</protein>
<organism evidence="11 12">
    <name type="scientific">Pseudomonas phage phiIBB-PF7A</name>
    <dbReference type="NCBI Taxonomy" id="942165"/>
    <lineage>
        <taxon>Viruses</taxon>
        <taxon>Duplodnaviria</taxon>
        <taxon>Heunggongvirae</taxon>
        <taxon>Uroviricota</taxon>
        <taxon>Caudoviricetes</taxon>
        <taxon>Autographivirales</taxon>
        <taxon>Autotranscriptaviridae</taxon>
        <taxon>Studiervirinae</taxon>
        <taxon>Pifdecavirus</taxon>
        <taxon>Pifdecavirus IBBPF7A</taxon>
    </lineage>
</organism>
<accession>E9KIE1</accession>
<sequence length="891" mass="100470">MAFIEKQKHNFDDVKTSWAFDTLSKLYGEDLAAAQLALEHESHMMGEERFHKALDRQIERSEFAETSVAKPLVAMLVPMFVKEFAEWTEHQMTKVRRKSVALKYLNMVRPERVAALTIKLVITEMARQRQDLVSVTTRIGRTIEEEARFGRIRDEEAKHFQKHIKDALNKRNGHTYKKAFMEAVESKMLEAGELNGAWADWANSDSDVMHHIGARCLEILIKSTALVEIVRKNAGTKDDQNVVQLSGPWLEQLSKRAFSLAGINTINQPMVVPPRPWTRPVGGGYWGKGRRPTHFIRTHTKASLERYRDVDMAEVYKAVNIAQNTAWAINKPVLAVAEALLAWPNVPVKKWPSAAVSELPTKPDDIDENPESLKAWKKEAAGVYRGEAARISRRLSLEMNVETARKFADYEAIYFPHNLDWRGRVYSLTSFSPQGNDITKGILQASKGEPVGAEGIEWLMIHGANTAGVDKVPFDERKQWVRDNEDCILRCARDPLQNTEWMSMDSPFCFLAFCFEWAGVKRDGENHVSALPIAFDGSCSGIQHFSAMLRDEVGGRAVNLLPSPTVQDIYRLVSDGVNNILRDDVDNGTDDSSETIVDKKTGEIRERRIIGTRTLAAMWLAYGVDRSVTKRSVMTLAYGSKEFGFCDQVRDDIVQPAIDAGKTMFTDAQQASRYMAHLIWVSVGKTVVAAVEAMSWLQTSAKLLSSEVKAKKDDPTKDVKKGDILKPAMPVYWVTPDGFPVWQEYKVADKVRVDLIFMGDVRLQTTVLQTDRGDNKIDARKQESGISPNFVHSLDGSHLRMTVVKGHEGYGINFFALIHDSFGTIPARAGSLFKAVRETMVDTYENHDVLADFRDQFIDQLHETQMEKMPSLPTKGALQIREILKSQFAFA</sequence>
<evidence type="ECO:0000256" key="7">
    <source>
        <dbReference type="ARBA" id="ARBA00023314"/>
    </source>
</evidence>
<evidence type="ECO:0000256" key="8">
    <source>
        <dbReference type="ARBA" id="ARBA00048552"/>
    </source>
</evidence>
<comment type="catalytic activity">
    <reaction evidence="8 9">
        <text>RNA(n) + a ribonucleoside 5'-triphosphate = RNA(n+1) + diphosphate</text>
        <dbReference type="Rhea" id="RHEA:21248"/>
        <dbReference type="Rhea" id="RHEA-COMP:14527"/>
        <dbReference type="Rhea" id="RHEA-COMP:17342"/>
        <dbReference type="ChEBI" id="CHEBI:33019"/>
        <dbReference type="ChEBI" id="CHEBI:61557"/>
        <dbReference type="ChEBI" id="CHEBI:140395"/>
        <dbReference type="EC" id="2.7.7.6"/>
    </reaction>
</comment>
<dbReference type="Gene3D" id="1.10.150.20">
    <property type="entry name" value="5' to 3' exonuclease, C-terminal subdomain"/>
    <property type="match status" value="1"/>
</dbReference>
<dbReference type="InterPro" id="IPR037159">
    <property type="entry name" value="RNA_POL_N_sf"/>
</dbReference>
<dbReference type="GO" id="GO:0000428">
    <property type="term" value="C:DNA-directed RNA polymerase complex"/>
    <property type="evidence" value="ECO:0007669"/>
    <property type="project" value="UniProtKB-KW"/>
</dbReference>
<dbReference type="PANTHER" id="PTHR10102:SF0">
    <property type="entry name" value="DNA-DIRECTED RNA POLYMERASE, MITOCHONDRIAL"/>
    <property type="match status" value="1"/>
</dbReference>
<evidence type="ECO:0000256" key="2">
    <source>
        <dbReference type="ARBA" id="ARBA00012418"/>
    </source>
</evidence>
<dbReference type="GO" id="GO:0003899">
    <property type="term" value="F:DNA-directed RNA polymerase activity"/>
    <property type="evidence" value="ECO:0007669"/>
    <property type="project" value="UniProtKB-EC"/>
</dbReference>
<dbReference type="EC" id="2.7.7.6" evidence="2 9"/>
<keyword evidence="6 9" id="KW-0804">Transcription</keyword>
<keyword evidence="4 9" id="KW-0808">Transferase</keyword>
<keyword evidence="3 9" id="KW-0240">DNA-directed RNA polymerase</keyword>
<dbReference type="Proteomes" id="UP000007475">
    <property type="component" value="Segment"/>
</dbReference>
<dbReference type="PROSITE" id="PS00489">
    <property type="entry name" value="RNA_POL_PHAGE_2"/>
    <property type="match status" value="1"/>
</dbReference>
<dbReference type="SUPFAM" id="SSF56672">
    <property type="entry name" value="DNA/RNA polymerases"/>
    <property type="match status" value="1"/>
</dbReference>
<evidence type="ECO:0000313" key="11">
    <source>
        <dbReference type="EMBL" id="ADV35666.1"/>
    </source>
</evidence>
<gene>
    <name evidence="11" type="ORF">phiIBB-PF7Ap06</name>
</gene>
<dbReference type="Gene3D" id="1.10.287.260">
    <property type="match status" value="1"/>
</dbReference>
<evidence type="ECO:0000256" key="9">
    <source>
        <dbReference type="RuleBase" id="RU003805"/>
    </source>
</evidence>
<dbReference type="GO" id="GO:0003677">
    <property type="term" value="F:DNA binding"/>
    <property type="evidence" value="ECO:0007669"/>
    <property type="project" value="InterPro"/>
</dbReference>
<keyword evidence="7" id="KW-1195">Viral transcription</keyword>
<feature type="domain" description="DNA-directed RNA polymerase N-terminal" evidence="10">
    <location>
        <begin position="33"/>
        <end position="324"/>
    </location>
</feature>
<proteinExistence type="inferred from homology"/>
<dbReference type="SMR" id="E9KIE1"/>
<evidence type="ECO:0000256" key="6">
    <source>
        <dbReference type="ARBA" id="ARBA00023163"/>
    </source>
</evidence>
<evidence type="ECO:0000256" key="5">
    <source>
        <dbReference type="ARBA" id="ARBA00022695"/>
    </source>
</evidence>
<dbReference type="InterPro" id="IPR046950">
    <property type="entry name" value="DNA-dir_Rpol_C_phage-type"/>
</dbReference>
<dbReference type="InterPro" id="IPR029262">
    <property type="entry name" value="RPOL_N"/>
</dbReference>
<keyword evidence="5 9" id="KW-0548">Nucleotidyltransferase</keyword>
<dbReference type="KEGG" id="vg:10323789"/>
<evidence type="ECO:0000313" key="12">
    <source>
        <dbReference type="Proteomes" id="UP000007475"/>
    </source>
</evidence>
<dbReference type="GeneID" id="10323789"/>
<name>E9KIE1_9CAUD</name>
<dbReference type="InterPro" id="IPR002092">
    <property type="entry name" value="DNA-dir_Rpol_phage-type"/>
</dbReference>
<evidence type="ECO:0000256" key="1">
    <source>
        <dbReference type="ARBA" id="ARBA00009493"/>
    </source>
</evidence>
<dbReference type="Gene3D" id="1.10.287.280">
    <property type="match status" value="1"/>
</dbReference>
<reference evidence="11 12" key="1">
    <citation type="journal article" date="2011" name="Virol. J.">
        <title>Complete genome sequence of the lytic Pseudomonas fluorescens phage phiIBB-PF7A.</title>
        <authorList>
            <person name="Sillankorva S."/>
            <person name="Kluskens L.D."/>
            <person name="Lingohr E.J."/>
            <person name="Kropinski A.M."/>
            <person name="Neubauer P."/>
            <person name="Azeredo J."/>
        </authorList>
    </citation>
    <scope>NUCLEOTIDE SEQUENCE [LARGE SCALE GENOMIC DNA]</scope>
</reference>
<dbReference type="PANTHER" id="PTHR10102">
    <property type="entry name" value="DNA-DIRECTED RNA POLYMERASE, MITOCHONDRIAL"/>
    <property type="match status" value="1"/>
</dbReference>
<dbReference type="RefSeq" id="YP_004306321.1">
    <property type="nucleotide sequence ID" value="NC_015264.1"/>
</dbReference>
<dbReference type="InterPro" id="IPR024075">
    <property type="entry name" value="DNA-dir_RNA_pol_helix_hairp_sf"/>
</dbReference>
<dbReference type="GO" id="GO:0006351">
    <property type="term" value="P:DNA-templated transcription"/>
    <property type="evidence" value="ECO:0007669"/>
    <property type="project" value="InterPro"/>
</dbReference>
<evidence type="ECO:0000259" key="10">
    <source>
        <dbReference type="SMART" id="SM01311"/>
    </source>
</evidence>